<dbReference type="AlphaFoldDB" id="A0A0E9XV28"/>
<organism evidence="1">
    <name type="scientific">Anguilla anguilla</name>
    <name type="common">European freshwater eel</name>
    <name type="synonym">Muraena anguilla</name>
    <dbReference type="NCBI Taxonomy" id="7936"/>
    <lineage>
        <taxon>Eukaryota</taxon>
        <taxon>Metazoa</taxon>
        <taxon>Chordata</taxon>
        <taxon>Craniata</taxon>
        <taxon>Vertebrata</taxon>
        <taxon>Euteleostomi</taxon>
        <taxon>Actinopterygii</taxon>
        <taxon>Neopterygii</taxon>
        <taxon>Teleostei</taxon>
        <taxon>Anguilliformes</taxon>
        <taxon>Anguillidae</taxon>
        <taxon>Anguilla</taxon>
    </lineage>
</organism>
<reference evidence="1" key="1">
    <citation type="submission" date="2014-11" db="EMBL/GenBank/DDBJ databases">
        <authorList>
            <person name="Amaro Gonzalez C."/>
        </authorList>
    </citation>
    <scope>NUCLEOTIDE SEQUENCE</scope>
</reference>
<accession>A0A0E9XV28</accession>
<sequence>MLFCEITMYYVYSTANESLLAFKFIYICLNVD</sequence>
<proteinExistence type="predicted"/>
<dbReference type="EMBL" id="GBXM01003029">
    <property type="protein sequence ID" value="JAI05549.1"/>
    <property type="molecule type" value="Transcribed_RNA"/>
</dbReference>
<protein>
    <submittedName>
        <fullName evidence="1">Uncharacterized protein</fullName>
    </submittedName>
</protein>
<name>A0A0E9XV28_ANGAN</name>
<evidence type="ECO:0000313" key="1">
    <source>
        <dbReference type="EMBL" id="JAI05549.1"/>
    </source>
</evidence>
<reference evidence="1" key="2">
    <citation type="journal article" date="2015" name="Fish Shellfish Immunol.">
        <title>Early steps in the European eel (Anguilla anguilla)-Vibrio vulnificus interaction in the gills: Role of the RtxA13 toxin.</title>
        <authorList>
            <person name="Callol A."/>
            <person name="Pajuelo D."/>
            <person name="Ebbesson L."/>
            <person name="Teles M."/>
            <person name="MacKenzie S."/>
            <person name="Amaro C."/>
        </authorList>
    </citation>
    <scope>NUCLEOTIDE SEQUENCE</scope>
</reference>